<reference evidence="3 4" key="1">
    <citation type="submission" date="2016-10" db="EMBL/GenBank/DDBJ databases">
        <authorList>
            <person name="de Groot N.N."/>
        </authorList>
    </citation>
    <scope>NUCLEOTIDE SEQUENCE [LARGE SCALE GENOMIC DNA]</scope>
    <source>
        <strain evidence="3 4">CGMCC 1.6291</strain>
    </source>
</reference>
<feature type="signal peptide" evidence="2">
    <location>
        <begin position="1"/>
        <end position="20"/>
    </location>
</feature>
<name>A0A1H8RJZ8_9GAMM</name>
<protein>
    <submittedName>
        <fullName evidence="3">Uncharacterized protein</fullName>
    </submittedName>
</protein>
<dbReference type="RefSeq" id="WP_139209147.1">
    <property type="nucleotide sequence ID" value="NZ_FOEG01000002.1"/>
</dbReference>
<evidence type="ECO:0000313" key="4">
    <source>
        <dbReference type="Proteomes" id="UP000199657"/>
    </source>
</evidence>
<feature type="region of interest" description="Disordered" evidence="1">
    <location>
        <begin position="33"/>
        <end position="64"/>
    </location>
</feature>
<evidence type="ECO:0000256" key="1">
    <source>
        <dbReference type="SAM" id="MobiDB-lite"/>
    </source>
</evidence>
<feature type="compositionally biased region" description="Basic and acidic residues" evidence="1">
    <location>
        <begin position="45"/>
        <end position="64"/>
    </location>
</feature>
<dbReference type="Proteomes" id="UP000199657">
    <property type="component" value="Unassembled WGS sequence"/>
</dbReference>
<proteinExistence type="predicted"/>
<dbReference type="EMBL" id="FOEG01000002">
    <property type="protein sequence ID" value="SEO66869.1"/>
    <property type="molecule type" value="Genomic_DNA"/>
</dbReference>
<gene>
    <name evidence="3" type="ORF">SAMN04488052_10285</name>
</gene>
<dbReference type="PROSITE" id="PS51257">
    <property type="entry name" value="PROKAR_LIPOPROTEIN"/>
    <property type="match status" value="1"/>
</dbReference>
<evidence type="ECO:0000256" key="2">
    <source>
        <dbReference type="SAM" id="SignalP"/>
    </source>
</evidence>
<feature type="chain" id="PRO_5011480322" evidence="2">
    <location>
        <begin position="21"/>
        <end position="64"/>
    </location>
</feature>
<sequence>MMPRKFTLSATAALSLALLAGCSDVTLYEPGVYKGSGDETASEEAAERRSGALRDRAQSAHSDR</sequence>
<organism evidence="3 4">
    <name type="scientific">Aquisalimonas asiatica</name>
    <dbReference type="NCBI Taxonomy" id="406100"/>
    <lineage>
        <taxon>Bacteria</taxon>
        <taxon>Pseudomonadati</taxon>
        <taxon>Pseudomonadota</taxon>
        <taxon>Gammaproteobacteria</taxon>
        <taxon>Chromatiales</taxon>
        <taxon>Ectothiorhodospiraceae</taxon>
        <taxon>Aquisalimonas</taxon>
    </lineage>
</organism>
<keyword evidence="4" id="KW-1185">Reference proteome</keyword>
<accession>A0A1H8RJZ8</accession>
<evidence type="ECO:0000313" key="3">
    <source>
        <dbReference type="EMBL" id="SEO66869.1"/>
    </source>
</evidence>
<keyword evidence="2" id="KW-0732">Signal</keyword>
<dbReference type="AlphaFoldDB" id="A0A1H8RJZ8"/>
<dbReference type="STRING" id="406100.SAMN04488052_10285"/>